<evidence type="ECO:0000313" key="2">
    <source>
        <dbReference type="Proteomes" id="UP001054945"/>
    </source>
</evidence>
<name>A0AAV4QML1_CAEEX</name>
<accession>A0AAV4QML1</accession>
<dbReference type="EMBL" id="BPLR01006385">
    <property type="protein sequence ID" value="GIY09467.1"/>
    <property type="molecule type" value="Genomic_DNA"/>
</dbReference>
<organism evidence="1 2">
    <name type="scientific">Caerostris extrusa</name>
    <name type="common">Bark spider</name>
    <name type="synonym">Caerostris bankana</name>
    <dbReference type="NCBI Taxonomy" id="172846"/>
    <lineage>
        <taxon>Eukaryota</taxon>
        <taxon>Metazoa</taxon>
        <taxon>Ecdysozoa</taxon>
        <taxon>Arthropoda</taxon>
        <taxon>Chelicerata</taxon>
        <taxon>Arachnida</taxon>
        <taxon>Araneae</taxon>
        <taxon>Araneomorphae</taxon>
        <taxon>Entelegynae</taxon>
        <taxon>Araneoidea</taxon>
        <taxon>Araneidae</taxon>
        <taxon>Caerostris</taxon>
    </lineage>
</organism>
<dbReference type="Proteomes" id="UP001054945">
    <property type="component" value="Unassembled WGS sequence"/>
</dbReference>
<evidence type="ECO:0000313" key="1">
    <source>
        <dbReference type="EMBL" id="GIY09467.1"/>
    </source>
</evidence>
<sequence length="381" mass="44499">MGKCKRNCPADCVNQKYHYKIEETPIDPYTMDSYDTVAGPDWKPLLHSSWKSPKSLPDLWEWELFSYIGGLTACWLGISVWTFTDIIGTNYGRLLRFIQKLKKKKSEKQVTSSISSGSLHSDVHDDEFRKNFWLPYLPPDFKELKRKKLRLNWSPIKPETGGTIYSRGAGVPVPNSLQHLEDPTRCMKEGIIHGFSEPVPRYINRGPPAASEFQGARSFPLSFMGPCYPRYIPERTANYLQRRNSNRHSSCMSIHKNSETLWRDWMNADLDMKNASDVPPRYYHGLVSSANERFNARWPERKKLQQPELYMKEYCLLNHRPSNVIVSNWIDEQLILPHVYRFRDLKCENLDLESKDSKNSKHCNCKIRNSVIQKFRLMNSN</sequence>
<comment type="caution">
    <text evidence="1">The sequence shown here is derived from an EMBL/GenBank/DDBJ whole genome shotgun (WGS) entry which is preliminary data.</text>
</comment>
<reference evidence="1 2" key="1">
    <citation type="submission" date="2021-06" db="EMBL/GenBank/DDBJ databases">
        <title>Caerostris extrusa draft genome.</title>
        <authorList>
            <person name="Kono N."/>
            <person name="Arakawa K."/>
        </authorList>
    </citation>
    <scope>NUCLEOTIDE SEQUENCE [LARGE SCALE GENOMIC DNA]</scope>
</reference>
<dbReference type="AlphaFoldDB" id="A0AAV4QML1"/>
<protein>
    <submittedName>
        <fullName evidence="1">Uncharacterized protein</fullName>
    </submittedName>
</protein>
<gene>
    <name evidence="1" type="primary">AVEN_31498_1</name>
    <name evidence="1" type="ORF">CEXT_54391</name>
</gene>
<proteinExistence type="predicted"/>
<keyword evidence="2" id="KW-1185">Reference proteome</keyword>